<comment type="caution">
    <text evidence="2">The sequence shown here is derived from an EMBL/GenBank/DDBJ whole genome shotgun (WGS) entry which is preliminary data.</text>
</comment>
<evidence type="ECO:0000313" key="3">
    <source>
        <dbReference type="Proteomes" id="UP000263642"/>
    </source>
</evidence>
<dbReference type="GO" id="GO:0006352">
    <property type="term" value="P:DNA-templated transcription initiation"/>
    <property type="evidence" value="ECO:0007669"/>
    <property type="project" value="InterPro"/>
</dbReference>
<sequence length="190" mass="21592">MHNVTQILRKVEQGDHLAAETLVPLVYEELRRLAADKLAQEKPGQTLQATALVHEAWLRLVDVDYVQQWSSRRHFFGAAAEAMRRILVDNARRRNRKKHGGDWQRITIQIDDVPVTGGDRFLESLDKALQGLAAVDATACELVKLRYFAGFSLREASETLEISARTADRIWAFAKAWLLREIQREAADSS</sequence>
<accession>A0A3D3R226</accession>
<dbReference type="NCBIfam" id="TIGR02937">
    <property type="entry name" value="sigma70-ECF"/>
    <property type="match status" value="1"/>
</dbReference>
<dbReference type="InterPro" id="IPR013324">
    <property type="entry name" value="RNA_pol_sigma_r3/r4-like"/>
</dbReference>
<organism evidence="2 3">
    <name type="scientific">Gimesia maris</name>
    <dbReference type="NCBI Taxonomy" id="122"/>
    <lineage>
        <taxon>Bacteria</taxon>
        <taxon>Pseudomonadati</taxon>
        <taxon>Planctomycetota</taxon>
        <taxon>Planctomycetia</taxon>
        <taxon>Planctomycetales</taxon>
        <taxon>Planctomycetaceae</taxon>
        <taxon>Gimesia</taxon>
    </lineage>
</organism>
<evidence type="ECO:0000313" key="2">
    <source>
        <dbReference type="EMBL" id="HCO22891.1"/>
    </source>
</evidence>
<feature type="domain" description="RNA polymerase sigma-70 ECF-like HTH" evidence="1">
    <location>
        <begin position="1"/>
        <end position="183"/>
    </location>
</feature>
<proteinExistence type="predicted"/>
<dbReference type="InterPro" id="IPR011517">
    <property type="entry name" value="RNA_pol_sigma70_ECF-like"/>
</dbReference>
<evidence type="ECO:0000259" key="1">
    <source>
        <dbReference type="Pfam" id="PF07638"/>
    </source>
</evidence>
<dbReference type="Gene3D" id="1.10.10.10">
    <property type="entry name" value="Winged helix-like DNA-binding domain superfamily/Winged helix DNA-binding domain"/>
    <property type="match status" value="1"/>
</dbReference>
<dbReference type="EMBL" id="DQAY01000047">
    <property type="protein sequence ID" value="HCO22891.1"/>
    <property type="molecule type" value="Genomic_DNA"/>
</dbReference>
<dbReference type="SUPFAM" id="SSF88659">
    <property type="entry name" value="Sigma3 and sigma4 domains of RNA polymerase sigma factors"/>
    <property type="match status" value="1"/>
</dbReference>
<dbReference type="Proteomes" id="UP000263642">
    <property type="component" value="Unassembled WGS sequence"/>
</dbReference>
<dbReference type="GO" id="GO:0003700">
    <property type="term" value="F:DNA-binding transcription factor activity"/>
    <property type="evidence" value="ECO:0007669"/>
    <property type="project" value="InterPro"/>
</dbReference>
<dbReference type="Pfam" id="PF07638">
    <property type="entry name" value="Sigma70_ECF"/>
    <property type="match status" value="1"/>
</dbReference>
<dbReference type="InterPro" id="IPR036388">
    <property type="entry name" value="WH-like_DNA-bd_sf"/>
</dbReference>
<dbReference type="NCBIfam" id="TIGR02999">
    <property type="entry name" value="Sig-70_X6"/>
    <property type="match status" value="1"/>
</dbReference>
<dbReference type="InterPro" id="IPR014284">
    <property type="entry name" value="RNA_pol_sigma-70_dom"/>
</dbReference>
<reference evidence="2 3" key="1">
    <citation type="journal article" date="2018" name="Nat. Biotechnol.">
        <title>A standardized bacterial taxonomy based on genome phylogeny substantially revises the tree of life.</title>
        <authorList>
            <person name="Parks D.H."/>
            <person name="Chuvochina M."/>
            <person name="Waite D.W."/>
            <person name="Rinke C."/>
            <person name="Skarshewski A."/>
            <person name="Chaumeil P.A."/>
            <person name="Hugenholtz P."/>
        </authorList>
    </citation>
    <scope>NUCLEOTIDE SEQUENCE [LARGE SCALE GENOMIC DNA]</scope>
    <source>
        <strain evidence="2">UBA9375</strain>
    </source>
</reference>
<dbReference type="InterPro" id="IPR053812">
    <property type="entry name" value="HTH_Sigma70_ECF-like"/>
</dbReference>
<gene>
    <name evidence="2" type="ORF">DIT97_07490</name>
</gene>
<dbReference type="AlphaFoldDB" id="A0A3D3R226"/>
<name>A0A3D3R226_9PLAN</name>
<protein>
    <submittedName>
        <fullName evidence="2">RNA polymerase subunit sigma</fullName>
    </submittedName>
</protein>